<evidence type="ECO:0000256" key="6">
    <source>
        <dbReference type="SAM" id="Phobius"/>
    </source>
</evidence>
<dbReference type="PANTHER" id="PTHR43461:SF1">
    <property type="entry name" value="TRANSMEMBRANE PROTEIN 256"/>
    <property type="match status" value="1"/>
</dbReference>
<feature type="transmembrane region" description="Helical" evidence="6">
    <location>
        <begin position="96"/>
        <end position="119"/>
    </location>
</feature>
<protein>
    <recommendedName>
        <fullName evidence="9">DUF423 domain-containing protein</fullName>
    </recommendedName>
</protein>
<proteinExistence type="inferred from homology"/>
<keyword evidence="5 6" id="KW-0472">Membrane</keyword>
<accession>Q1K1R8</accession>
<keyword evidence="3 6" id="KW-0812">Transmembrane</keyword>
<feature type="transmembrane region" description="Helical" evidence="6">
    <location>
        <begin position="70"/>
        <end position="90"/>
    </location>
</feature>
<sequence length="126" mass="13867">MKLFFVLGCVNAFLSVALGAFGAHGLRQRVSPELLITWEKGVDYQMYHALALLLVALCIKTWPEVRRVRTAGLLFFVGIVLFSGSLYVLVLTQVTVLGLITPVGGISFLCGWCLLALCASQFDSRW</sequence>
<evidence type="ECO:0000256" key="2">
    <source>
        <dbReference type="ARBA" id="ARBA00009694"/>
    </source>
</evidence>
<comment type="subcellular location">
    <subcellularLocation>
        <location evidence="1">Membrane</location>
        <topology evidence="1">Multi-pass membrane protein</topology>
    </subcellularLocation>
</comment>
<evidence type="ECO:0000256" key="1">
    <source>
        <dbReference type="ARBA" id="ARBA00004141"/>
    </source>
</evidence>
<reference evidence="7" key="1">
    <citation type="submission" date="2006-05" db="EMBL/GenBank/DDBJ databases">
        <title>Annotation of the draft genome assembly of Desulfuromonas acetoxidans DSM 684.</title>
        <authorList>
            <consortium name="US DOE Joint Genome Institute (JGI-ORNL)"/>
            <person name="Larimer F."/>
            <person name="Land M."/>
            <person name="Hauser L."/>
        </authorList>
    </citation>
    <scope>NUCLEOTIDE SEQUENCE [LARGE SCALE GENOMIC DNA]</scope>
    <source>
        <strain evidence="7">DSM 684</strain>
    </source>
</reference>
<dbReference type="OrthoDB" id="9802121at2"/>
<keyword evidence="4 6" id="KW-1133">Transmembrane helix</keyword>
<evidence type="ECO:0000256" key="4">
    <source>
        <dbReference type="ARBA" id="ARBA00022989"/>
    </source>
</evidence>
<gene>
    <name evidence="7" type="ORF">Dace_1784</name>
</gene>
<reference evidence="7" key="2">
    <citation type="submission" date="2006-05" db="EMBL/GenBank/DDBJ databases">
        <title>Sequencing of the draft genome and assembly of Desulfuromonas acetoxidans DSM 684.</title>
        <authorList>
            <consortium name="US DOE Joint Genome Institute (JGI-PGF)"/>
            <person name="Copeland A."/>
            <person name="Lucas S."/>
            <person name="Lapidus A."/>
            <person name="Barry K."/>
            <person name="Detter J.C."/>
            <person name="Glavina del Rio T."/>
            <person name="Hammon N."/>
            <person name="Israni S."/>
            <person name="Dalin E."/>
            <person name="Tice H."/>
            <person name="Bruce D."/>
            <person name="Pitluck S."/>
            <person name="Richardson P."/>
        </authorList>
    </citation>
    <scope>NUCLEOTIDE SEQUENCE [LARGE SCALE GENOMIC DNA]</scope>
    <source>
        <strain evidence="7">DSM 684</strain>
    </source>
</reference>
<dbReference type="PANTHER" id="PTHR43461">
    <property type="entry name" value="TRANSMEMBRANE PROTEIN 256"/>
    <property type="match status" value="1"/>
</dbReference>
<dbReference type="GO" id="GO:0005886">
    <property type="term" value="C:plasma membrane"/>
    <property type="evidence" value="ECO:0007669"/>
    <property type="project" value="TreeGrafter"/>
</dbReference>
<comment type="caution">
    <text evidence="7">The sequence shown here is derived from an EMBL/GenBank/DDBJ whole genome shotgun (WGS) entry which is preliminary data.</text>
</comment>
<comment type="similarity">
    <text evidence="2">Belongs to the UPF0382 family.</text>
</comment>
<evidence type="ECO:0000313" key="8">
    <source>
        <dbReference type="Proteomes" id="UP000005695"/>
    </source>
</evidence>
<name>Q1K1R8_DESA6</name>
<feature type="transmembrane region" description="Helical" evidence="6">
    <location>
        <begin position="46"/>
        <end position="63"/>
    </location>
</feature>
<evidence type="ECO:0008006" key="9">
    <source>
        <dbReference type="Google" id="ProtNLM"/>
    </source>
</evidence>
<evidence type="ECO:0000256" key="3">
    <source>
        <dbReference type="ARBA" id="ARBA00022692"/>
    </source>
</evidence>
<dbReference type="Pfam" id="PF04241">
    <property type="entry name" value="DUF423"/>
    <property type="match status" value="1"/>
</dbReference>
<keyword evidence="8" id="KW-1185">Reference proteome</keyword>
<dbReference type="EMBL" id="AAEW02000005">
    <property type="protein sequence ID" value="EAT16320.1"/>
    <property type="molecule type" value="Genomic_DNA"/>
</dbReference>
<dbReference type="InterPro" id="IPR006696">
    <property type="entry name" value="DUF423"/>
</dbReference>
<organism evidence="7 8">
    <name type="scientific">Desulfuromonas acetoxidans (strain DSM 684 / 11070)</name>
    <dbReference type="NCBI Taxonomy" id="281689"/>
    <lineage>
        <taxon>Bacteria</taxon>
        <taxon>Pseudomonadati</taxon>
        <taxon>Thermodesulfobacteriota</taxon>
        <taxon>Desulfuromonadia</taxon>
        <taxon>Desulfuromonadales</taxon>
        <taxon>Desulfuromonadaceae</taxon>
        <taxon>Desulfuromonas</taxon>
    </lineage>
</organism>
<dbReference type="RefSeq" id="WP_005998876.1">
    <property type="nucleotide sequence ID" value="NZ_AAEW02000005.1"/>
</dbReference>
<dbReference type="Proteomes" id="UP000005695">
    <property type="component" value="Unassembled WGS sequence"/>
</dbReference>
<evidence type="ECO:0000256" key="5">
    <source>
        <dbReference type="ARBA" id="ARBA00023136"/>
    </source>
</evidence>
<evidence type="ECO:0000313" key="7">
    <source>
        <dbReference type="EMBL" id="EAT16320.1"/>
    </source>
</evidence>
<dbReference type="AlphaFoldDB" id="Q1K1R8"/>